<evidence type="ECO:0000256" key="3">
    <source>
        <dbReference type="ARBA" id="ARBA00012068"/>
    </source>
</evidence>
<evidence type="ECO:0000256" key="11">
    <source>
        <dbReference type="SAM" id="MobiDB-lite"/>
    </source>
</evidence>
<evidence type="ECO:0000256" key="10">
    <source>
        <dbReference type="ARBA" id="ARBA00049260"/>
    </source>
</evidence>
<evidence type="ECO:0000256" key="4">
    <source>
        <dbReference type="ARBA" id="ARBA00016891"/>
    </source>
</evidence>
<evidence type="ECO:0000256" key="7">
    <source>
        <dbReference type="ARBA" id="ARBA00023002"/>
    </source>
</evidence>
<dbReference type="InterPro" id="IPR008927">
    <property type="entry name" value="6-PGluconate_DH-like_C_sf"/>
</dbReference>
<dbReference type="Pfam" id="PF20463">
    <property type="entry name" value="PDH_C"/>
    <property type="match status" value="1"/>
</dbReference>
<feature type="domain" description="Prephenate/arogenate dehydrogenase" evidence="12">
    <location>
        <begin position="29"/>
        <end position="317"/>
    </location>
</feature>
<evidence type="ECO:0000259" key="13">
    <source>
        <dbReference type="PROSITE" id="PS51671"/>
    </source>
</evidence>
<feature type="compositionally biased region" description="Pro residues" evidence="11">
    <location>
        <begin position="1"/>
        <end position="15"/>
    </location>
</feature>
<dbReference type="SUPFAM" id="SSF51735">
    <property type="entry name" value="NAD(P)-binding Rossmann-fold domains"/>
    <property type="match status" value="1"/>
</dbReference>
<evidence type="ECO:0000256" key="8">
    <source>
        <dbReference type="ARBA" id="ARBA00023027"/>
    </source>
</evidence>
<evidence type="ECO:0000313" key="15">
    <source>
        <dbReference type="Proteomes" id="UP000239430"/>
    </source>
</evidence>
<dbReference type="GO" id="GO:0004665">
    <property type="term" value="F:prephenate dehydrogenase (NADP+) activity"/>
    <property type="evidence" value="ECO:0007669"/>
    <property type="project" value="InterPro"/>
</dbReference>
<comment type="similarity">
    <text evidence="2">Belongs to the prephenate/arogenate dehydrogenase family.</text>
</comment>
<organism evidence="14 15">
    <name type="scientific">Neomoorella stamsii</name>
    <dbReference type="NCBI Taxonomy" id="1266720"/>
    <lineage>
        <taxon>Bacteria</taxon>
        <taxon>Bacillati</taxon>
        <taxon>Bacillota</taxon>
        <taxon>Clostridia</taxon>
        <taxon>Neomoorellales</taxon>
        <taxon>Neomoorellaceae</taxon>
        <taxon>Neomoorella</taxon>
    </lineage>
</organism>
<evidence type="ECO:0000259" key="12">
    <source>
        <dbReference type="PROSITE" id="PS51176"/>
    </source>
</evidence>
<feature type="region of interest" description="Disordered" evidence="11">
    <location>
        <begin position="1"/>
        <end position="21"/>
    </location>
</feature>
<dbReference type="InterPro" id="IPR046826">
    <property type="entry name" value="PDH_N"/>
</dbReference>
<dbReference type="RefSeq" id="WP_208974897.1">
    <property type="nucleotide sequence ID" value="NZ_PVXL01000043.1"/>
</dbReference>
<dbReference type="InterPro" id="IPR046825">
    <property type="entry name" value="PDH_C"/>
</dbReference>
<keyword evidence="15" id="KW-1185">Reference proteome</keyword>
<dbReference type="PANTHER" id="PTHR21363">
    <property type="entry name" value="PREPHENATE DEHYDROGENASE"/>
    <property type="match status" value="1"/>
</dbReference>
<gene>
    <name evidence="14" type="ORF">MOST_15800</name>
</gene>
<dbReference type="InterPro" id="IPR036291">
    <property type="entry name" value="NAD(P)-bd_dom_sf"/>
</dbReference>
<dbReference type="InterPro" id="IPR045865">
    <property type="entry name" value="ACT-like_dom_sf"/>
</dbReference>
<keyword evidence="6" id="KW-0028">Amino-acid biosynthesis</keyword>
<dbReference type="GO" id="GO:0006571">
    <property type="term" value="P:tyrosine biosynthetic process"/>
    <property type="evidence" value="ECO:0007669"/>
    <property type="project" value="UniProtKB-KW"/>
</dbReference>
<reference evidence="14 15" key="1">
    <citation type="submission" date="2018-03" db="EMBL/GenBank/DDBJ databases">
        <title>Genome sequence of Moorella stamsii DSM 26217.</title>
        <authorList>
            <person name="Poehlein A."/>
            <person name="Daniel R."/>
        </authorList>
    </citation>
    <scope>NUCLEOTIDE SEQUENCE [LARGE SCALE GENOMIC DNA]</scope>
    <source>
        <strain evidence="15">DSM 26217</strain>
    </source>
</reference>
<dbReference type="EC" id="1.3.1.12" evidence="3"/>
<dbReference type="PROSITE" id="PS51176">
    <property type="entry name" value="PDH_ADH"/>
    <property type="match status" value="1"/>
</dbReference>
<dbReference type="Gene3D" id="3.40.50.720">
    <property type="entry name" value="NAD(P)-binding Rossmann-like Domain"/>
    <property type="match status" value="1"/>
</dbReference>
<evidence type="ECO:0000313" key="14">
    <source>
        <dbReference type="EMBL" id="PRR73034.1"/>
    </source>
</evidence>
<dbReference type="AlphaFoldDB" id="A0A9X7J2Y9"/>
<sequence length="391" mass="40932">MQLVPGPVPVAPPPAKEINSNKRAGPLVERVAIIGLGLMGGSLGLALLQGGLAREVAGYDREVEAIQAAMQLGAINHQATCPEEAVAGAEVVILAVPVGALSQVAGAIAPALAPGTIVTDTGSVKGAVVRELESILQPRAFYVGGHPMAGSERAGIKAADRYLLENAVYVLTPTPATDAGALQRLEELFQVMGSRVMTLDPEEHDLVVAGISHLPHLLAVSLMQTAGILSREHPLALMLAAGGFRDTTRIAAGDPVMWRDIFLHNRQAILTLLKCWRRQVEALEGMIVRGDGEDLEAALQQARSLRAQVPVRQKGLLPALHELVVTVPDQPGVIGGMASVLGNAGINIIDIEILRVREGEGGSIRLGFTTAAAASKALEILQSKGINARVL</sequence>
<dbReference type="CDD" id="cd04909">
    <property type="entry name" value="ACT_PDH-BS"/>
    <property type="match status" value="1"/>
</dbReference>
<dbReference type="SUPFAM" id="SSF48179">
    <property type="entry name" value="6-phosphogluconate dehydrogenase C-terminal domain-like"/>
    <property type="match status" value="1"/>
</dbReference>
<keyword evidence="7" id="KW-0560">Oxidoreductase</keyword>
<proteinExistence type="inferred from homology"/>
<evidence type="ECO:0000256" key="2">
    <source>
        <dbReference type="ARBA" id="ARBA00007964"/>
    </source>
</evidence>
<comment type="pathway">
    <text evidence="1">Amino-acid biosynthesis; L-tyrosine biosynthesis; (4-hydroxyphenyl)pyruvate from prephenate (NAD(+) route): step 1/1.</text>
</comment>
<comment type="caution">
    <text evidence="14">The sequence shown here is derived from an EMBL/GenBank/DDBJ whole genome shotgun (WGS) entry which is preliminary data.</text>
</comment>
<keyword evidence="9" id="KW-0057">Aromatic amino acid biosynthesis</keyword>
<dbReference type="Gene3D" id="3.30.70.260">
    <property type="match status" value="1"/>
</dbReference>
<dbReference type="GO" id="GO:0070403">
    <property type="term" value="F:NAD+ binding"/>
    <property type="evidence" value="ECO:0007669"/>
    <property type="project" value="InterPro"/>
</dbReference>
<dbReference type="Pfam" id="PF02153">
    <property type="entry name" value="PDH_N"/>
    <property type="match status" value="1"/>
</dbReference>
<dbReference type="Proteomes" id="UP000239430">
    <property type="component" value="Unassembled WGS sequence"/>
</dbReference>
<dbReference type="InterPro" id="IPR002912">
    <property type="entry name" value="ACT_dom"/>
</dbReference>
<dbReference type="PANTHER" id="PTHR21363:SF0">
    <property type="entry name" value="PREPHENATE DEHYDROGENASE [NADP(+)]"/>
    <property type="match status" value="1"/>
</dbReference>
<protein>
    <recommendedName>
        <fullName evidence="4">Prephenate dehydrogenase</fullName>
        <ecNumber evidence="3">1.3.1.12</ecNumber>
    </recommendedName>
</protein>
<dbReference type="SUPFAM" id="SSF55021">
    <property type="entry name" value="ACT-like"/>
    <property type="match status" value="1"/>
</dbReference>
<dbReference type="EMBL" id="PVXL01000043">
    <property type="protein sequence ID" value="PRR73034.1"/>
    <property type="molecule type" value="Genomic_DNA"/>
</dbReference>
<dbReference type="InterPro" id="IPR003099">
    <property type="entry name" value="Prephen_DH"/>
</dbReference>
<evidence type="ECO:0000256" key="9">
    <source>
        <dbReference type="ARBA" id="ARBA00023141"/>
    </source>
</evidence>
<dbReference type="GO" id="GO:0008977">
    <property type="term" value="F:prephenate dehydrogenase (NAD+) activity"/>
    <property type="evidence" value="ECO:0007669"/>
    <property type="project" value="UniProtKB-EC"/>
</dbReference>
<keyword evidence="5" id="KW-0827">Tyrosine biosynthesis</keyword>
<accession>A0A9X7J2Y9</accession>
<name>A0A9X7J2Y9_9FIRM</name>
<dbReference type="FunFam" id="3.40.50.720:FF:000208">
    <property type="entry name" value="Prephenate dehydrogenase"/>
    <property type="match status" value="1"/>
</dbReference>
<comment type="catalytic activity">
    <reaction evidence="10">
        <text>prephenate + NAD(+) = 3-(4-hydroxyphenyl)pyruvate + CO2 + NADH</text>
        <dbReference type="Rhea" id="RHEA:13869"/>
        <dbReference type="ChEBI" id="CHEBI:16526"/>
        <dbReference type="ChEBI" id="CHEBI:29934"/>
        <dbReference type="ChEBI" id="CHEBI:36242"/>
        <dbReference type="ChEBI" id="CHEBI:57540"/>
        <dbReference type="ChEBI" id="CHEBI:57945"/>
        <dbReference type="EC" id="1.3.1.12"/>
    </reaction>
</comment>
<evidence type="ECO:0000256" key="6">
    <source>
        <dbReference type="ARBA" id="ARBA00022605"/>
    </source>
</evidence>
<keyword evidence="8" id="KW-0520">NAD</keyword>
<evidence type="ECO:0000256" key="5">
    <source>
        <dbReference type="ARBA" id="ARBA00022498"/>
    </source>
</evidence>
<dbReference type="InterPro" id="IPR050812">
    <property type="entry name" value="Preph/Arog_dehydrog"/>
</dbReference>
<dbReference type="Pfam" id="PF01842">
    <property type="entry name" value="ACT"/>
    <property type="match status" value="1"/>
</dbReference>
<evidence type="ECO:0000256" key="1">
    <source>
        <dbReference type="ARBA" id="ARBA00005067"/>
    </source>
</evidence>
<feature type="domain" description="ACT" evidence="13">
    <location>
        <begin position="322"/>
        <end position="391"/>
    </location>
</feature>
<dbReference type="FunFam" id="1.10.3660.10:FF:000003">
    <property type="entry name" value="Prephenate dehydrogenase"/>
    <property type="match status" value="1"/>
</dbReference>
<dbReference type="Gene3D" id="1.10.3660.10">
    <property type="entry name" value="6-phosphogluconate dehydrogenase C-terminal like domain"/>
    <property type="match status" value="1"/>
</dbReference>
<dbReference type="PROSITE" id="PS51671">
    <property type="entry name" value="ACT"/>
    <property type="match status" value="1"/>
</dbReference>